<proteinExistence type="predicted"/>
<organism evidence="1 2">
    <name type="scientific">Sulfobacillus benefaciens</name>
    <dbReference type="NCBI Taxonomy" id="453960"/>
    <lineage>
        <taxon>Bacteria</taxon>
        <taxon>Bacillati</taxon>
        <taxon>Bacillota</taxon>
        <taxon>Clostridia</taxon>
        <taxon>Eubacteriales</taxon>
        <taxon>Clostridiales Family XVII. Incertae Sedis</taxon>
        <taxon>Sulfobacillus</taxon>
    </lineage>
</organism>
<evidence type="ECO:0000313" key="1">
    <source>
        <dbReference type="EMBL" id="PSR34781.1"/>
    </source>
</evidence>
<evidence type="ECO:0000313" key="2">
    <source>
        <dbReference type="Proteomes" id="UP000242972"/>
    </source>
</evidence>
<dbReference type="EMBL" id="PXYW01000006">
    <property type="protein sequence ID" value="PSR34781.1"/>
    <property type="molecule type" value="Genomic_DNA"/>
</dbReference>
<gene>
    <name evidence="1" type="ORF">C7B46_03465</name>
</gene>
<dbReference type="Proteomes" id="UP000242972">
    <property type="component" value="Unassembled WGS sequence"/>
</dbReference>
<accession>A0A2T2XJX1</accession>
<sequence>MLKILSLVSNLVMQPGDVDLGLSPGYWNLFLFQESRLCNRANFFSYLGKYWGLSILVPLKTAAKASSFTSMPT</sequence>
<reference evidence="1 2" key="1">
    <citation type="journal article" date="2014" name="BMC Genomics">
        <title>Comparison of environmental and isolate Sulfobacillus genomes reveals diverse carbon, sulfur, nitrogen, and hydrogen metabolisms.</title>
        <authorList>
            <person name="Justice N.B."/>
            <person name="Norman A."/>
            <person name="Brown C.T."/>
            <person name="Singh A."/>
            <person name="Thomas B.C."/>
            <person name="Banfield J.F."/>
        </authorList>
    </citation>
    <scope>NUCLEOTIDE SEQUENCE [LARGE SCALE GENOMIC DNA]</scope>
    <source>
        <strain evidence="1">AMDSBA4</strain>
    </source>
</reference>
<protein>
    <submittedName>
        <fullName evidence="1">Uncharacterized protein</fullName>
    </submittedName>
</protein>
<name>A0A2T2XJX1_9FIRM</name>
<comment type="caution">
    <text evidence="1">The sequence shown here is derived from an EMBL/GenBank/DDBJ whole genome shotgun (WGS) entry which is preliminary data.</text>
</comment>
<dbReference type="AlphaFoldDB" id="A0A2T2XJX1"/>